<gene>
    <name evidence="1" type="primary">110679843</name>
</gene>
<dbReference type="GO" id="GO:0003676">
    <property type="term" value="F:nucleic acid binding"/>
    <property type="evidence" value="ECO:0007669"/>
    <property type="project" value="InterPro"/>
</dbReference>
<dbReference type="EnsemblMetazoa" id="AAEL024457-RA">
    <property type="protein sequence ID" value="AAEL024457-PA"/>
    <property type="gene ID" value="AAEL024457"/>
</dbReference>
<reference evidence="1 2" key="1">
    <citation type="submission" date="2017-06" db="EMBL/GenBank/DDBJ databases">
        <title>Aedes aegypti genome working group (AGWG) sequencing and assembly.</title>
        <authorList>
            <consortium name="Aedes aegypti Genome Working Group (AGWG)"/>
            <person name="Matthews B.J."/>
        </authorList>
    </citation>
    <scope>NUCLEOTIDE SEQUENCE [LARGE SCALE GENOMIC DNA]</scope>
    <source>
        <strain evidence="1 2">LVP_AGWG</strain>
    </source>
</reference>
<dbReference type="Gene3D" id="3.30.420.10">
    <property type="entry name" value="Ribonuclease H-like superfamily/Ribonuclease H"/>
    <property type="match status" value="1"/>
</dbReference>
<dbReference type="PANTHER" id="PTHR37984">
    <property type="entry name" value="PROTEIN CBG26694"/>
    <property type="match status" value="1"/>
</dbReference>
<dbReference type="InterPro" id="IPR036397">
    <property type="entry name" value="RNaseH_sf"/>
</dbReference>
<dbReference type="InterPro" id="IPR001584">
    <property type="entry name" value="Integrase_cat-core"/>
</dbReference>
<dbReference type="SUPFAM" id="SSF53098">
    <property type="entry name" value="Ribonuclease H-like"/>
    <property type="match status" value="1"/>
</dbReference>
<dbReference type="OrthoDB" id="7762923at2759"/>
<dbReference type="Proteomes" id="UP000008820">
    <property type="component" value="Chromosome 3"/>
</dbReference>
<dbReference type="AlphaFoldDB" id="A0A6I8U7C4"/>
<dbReference type="PROSITE" id="PS50994">
    <property type="entry name" value="INTEGRASE"/>
    <property type="match status" value="1"/>
</dbReference>
<dbReference type="Gene3D" id="1.10.340.70">
    <property type="match status" value="1"/>
</dbReference>
<protein>
    <submittedName>
        <fullName evidence="1">Uncharacterized protein</fullName>
    </submittedName>
</protein>
<dbReference type="PANTHER" id="PTHR37984:SF11">
    <property type="entry name" value="INTEGRASE CATALYTIC DOMAIN-CONTAINING PROTEIN"/>
    <property type="match status" value="1"/>
</dbReference>
<evidence type="ECO:0000313" key="1">
    <source>
        <dbReference type="EnsemblMetazoa" id="AAEL024457-PA"/>
    </source>
</evidence>
<dbReference type="InterPro" id="IPR050951">
    <property type="entry name" value="Retrovirus_Pol_polyprotein"/>
</dbReference>
<dbReference type="Pfam" id="PF17921">
    <property type="entry name" value="Integrase_H2C2"/>
    <property type="match status" value="1"/>
</dbReference>
<proteinExistence type="predicted"/>
<organism evidence="1 2">
    <name type="scientific">Aedes aegypti</name>
    <name type="common">Yellowfever mosquito</name>
    <name type="synonym">Culex aegypti</name>
    <dbReference type="NCBI Taxonomy" id="7159"/>
    <lineage>
        <taxon>Eukaryota</taxon>
        <taxon>Metazoa</taxon>
        <taxon>Ecdysozoa</taxon>
        <taxon>Arthropoda</taxon>
        <taxon>Hexapoda</taxon>
        <taxon>Insecta</taxon>
        <taxon>Pterygota</taxon>
        <taxon>Neoptera</taxon>
        <taxon>Endopterygota</taxon>
        <taxon>Diptera</taxon>
        <taxon>Nematocera</taxon>
        <taxon>Culicoidea</taxon>
        <taxon>Culicidae</taxon>
        <taxon>Culicinae</taxon>
        <taxon>Aedini</taxon>
        <taxon>Aedes</taxon>
        <taxon>Stegomyia</taxon>
    </lineage>
</organism>
<dbReference type="InterPro" id="IPR012337">
    <property type="entry name" value="RNaseH-like_sf"/>
</dbReference>
<sequence>MDHYQYEFEHVMGKDNIADAASRIGGKREDQLFDNGEELHEICAVTADTKEINSQLLALTNVQVREEFAKDNELQEVAQWLNELKRWPSNIAKYQAFQQDLYMQDGLLMKREKIVLPTELHSRALSLAHRSHPGMSTMKHFLRQGLWWMGMDRMVEEFVASCPECQLVTKTSKPLPIKMTELPKNPWEYVSMDFASASDSHNWKALVLTDNYSRFLVAIPMDKTDTDAVKRVLRRIFNTYYVPKTLKSDNGPPFNSTELKEWLKDHWGVKLIHTTPLNPTENGLVERSMQGINKITAIAHLRKDNWKEALADYVVAYNSWPHHVTKIPPAELMFGRPVRGLLPDIRADHQQMDDDELRERDRIAKFGRNIREDIRRGAHDLQISVGDTVLVAHQKRDKAEAVYKNVLHKVVKITGEGRATLEDMTTNKTFDRNVKHLKRFMERPPAKEVVDNVKGKV</sequence>
<dbReference type="FunFam" id="1.10.340.70:FF:000004">
    <property type="entry name" value="Retrovirus-related Pol polyprotein from transposon 297-like Protein"/>
    <property type="match status" value="1"/>
</dbReference>
<evidence type="ECO:0000313" key="2">
    <source>
        <dbReference type="Proteomes" id="UP000008820"/>
    </source>
</evidence>
<accession>A0A6I8U7C4</accession>
<dbReference type="InParanoid" id="A0A6I8U7C4"/>
<dbReference type="Pfam" id="PF00665">
    <property type="entry name" value="rve"/>
    <property type="match status" value="1"/>
</dbReference>
<reference evidence="1" key="2">
    <citation type="submission" date="2020-05" db="UniProtKB">
        <authorList>
            <consortium name="EnsemblMetazoa"/>
        </authorList>
    </citation>
    <scope>IDENTIFICATION</scope>
    <source>
        <strain evidence="1">LVP_AGWG</strain>
    </source>
</reference>
<dbReference type="GO" id="GO:0015074">
    <property type="term" value="P:DNA integration"/>
    <property type="evidence" value="ECO:0007669"/>
    <property type="project" value="InterPro"/>
</dbReference>
<dbReference type="InterPro" id="IPR041588">
    <property type="entry name" value="Integrase_H2C2"/>
</dbReference>
<keyword evidence="2" id="KW-1185">Reference proteome</keyword>
<name>A0A6I8U7C4_AEDAE</name>